<feature type="region of interest" description="Disordered" evidence="1">
    <location>
        <begin position="32"/>
        <end position="74"/>
    </location>
</feature>
<name>A0A374NTY0_9FIRM</name>
<reference evidence="3 4" key="1">
    <citation type="submission" date="2018-08" db="EMBL/GenBank/DDBJ databases">
        <title>A genome reference for cultivated species of the human gut microbiota.</title>
        <authorList>
            <person name="Zou Y."/>
            <person name="Xue W."/>
            <person name="Luo G."/>
        </authorList>
    </citation>
    <scope>NUCLEOTIDE SEQUENCE [LARGE SCALE GENOMIC DNA]</scope>
    <source>
        <strain evidence="3 4">TM10-1AC</strain>
    </source>
</reference>
<evidence type="ECO:0000256" key="1">
    <source>
        <dbReference type="SAM" id="MobiDB-lite"/>
    </source>
</evidence>
<keyword evidence="2" id="KW-0732">Signal</keyword>
<accession>A0A374NTY0</accession>
<evidence type="ECO:0008006" key="5">
    <source>
        <dbReference type="Google" id="ProtNLM"/>
    </source>
</evidence>
<dbReference type="EMBL" id="QSOE01000025">
    <property type="protein sequence ID" value="RGI89658.1"/>
    <property type="molecule type" value="Genomic_DNA"/>
</dbReference>
<evidence type="ECO:0000256" key="2">
    <source>
        <dbReference type="SAM" id="SignalP"/>
    </source>
</evidence>
<dbReference type="Proteomes" id="UP000262524">
    <property type="component" value="Unassembled WGS sequence"/>
</dbReference>
<protein>
    <recommendedName>
        <fullName evidence="5">VCBS repeat-containing protein</fullName>
    </recommendedName>
</protein>
<dbReference type="InterPro" id="IPR028994">
    <property type="entry name" value="Integrin_alpha_N"/>
</dbReference>
<dbReference type="RefSeq" id="WP_117982318.1">
    <property type="nucleotide sequence ID" value="NZ_QSOE01000025.1"/>
</dbReference>
<gene>
    <name evidence="3" type="ORF">DXD91_05575</name>
</gene>
<dbReference type="SUPFAM" id="SSF69318">
    <property type="entry name" value="Integrin alpha N-terminal domain"/>
    <property type="match status" value="1"/>
</dbReference>
<sequence>MKQRFLSIFLVLALIIPFFPQVTLSAKAAETTAKTQDENSNDRDHKEGSIGSITDGTRTGKKEEGNKNGFTIMDTAPVDAKGEGQKRYVAVLGYWLGGKRLELYIADKDGNRVSNTYAIGGEKTLDYLEQADAFEDTGFVSVAAGDFNGDGKDTVIAYAPLMESDSEQPQLWEFSIGSNMQLQKTKTVCNIFDILGTGNIATKHSNNGKVFRNTPVVQMTTADTDKDSVDELVVTAGMNNTKADVNNRQSRMFIYDNITEDEKGSYWNKTFELDTKGYNNGNQRLRWASSSVGNLVMTGSGADYPEIITAGRVDKKTNKDSDLTHDIGAYVTSCSKTTKKGNSAIGTYAKSEVPAIGSNGQPQVSGFTKDGHYRDNVQSLVVVDTFAADGVNAEASVLIMDTVYTYEAGKGLNEKFRTDYFNHSDNGIGGSIITNGLVQDAVSGNFSGNEEGKEQIVFTT</sequence>
<feature type="compositionally biased region" description="Basic and acidic residues" evidence="1">
    <location>
        <begin position="35"/>
        <end position="48"/>
    </location>
</feature>
<proteinExistence type="predicted"/>
<evidence type="ECO:0000313" key="3">
    <source>
        <dbReference type="EMBL" id="RGI89658.1"/>
    </source>
</evidence>
<organism evidence="3 4">
    <name type="scientific">Anaerobutyricum hallii</name>
    <dbReference type="NCBI Taxonomy" id="39488"/>
    <lineage>
        <taxon>Bacteria</taxon>
        <taxon>Bacillati</taxon>
        <taxon>Bacillota</taxon>
        <taxon>Clostridia</taxon>
        <taxon>Lachnospirales</taxon>
        <taxon>Lachnospiraceae</taxon>
        <taxon>Anaerobutyricum</taxon>
    </lineage>
</organism>
<feature type="chain" id="PRO_5016986054" description="VCBS repeat-containing protein" evidence="2">
    <location>
        <begin position="29"/>
        <end position="460"/>
    </location>
</feature>
<feature type="signal peptide" evidence="2">
    <location>
        <begin position="1"/>
        <end position="28"/>
    </location>
</feature>
<evidence type="ECO:0000313" key="4">
    <source>
        <dbReference type="Proteomes" id="UP000262524"/>
    </source>
</evidence>
<dbReference type="AlphaFoldDB" id="A0A374NTY0"/>
<comment type="caution">
    <text evidence="3">The sequence shown here is derived from an EMBL/GenBank/DDBJ whole genome shotgun (WGS) entry which is preliminary data.</text>
</comment>